<reference evidence="3" key="1">
    <citation type="submission" date="2016-10" db="EMBL/GenBank/DDBJ databases">
        <authorList>
            <person name="Varghese N."/>
            <person name="Submissions S."/>
        </authorList>
    </citation>
    <scope>NUCLEOTIDE SEQUENCE [LARGE SCALE GENOMIC DNA]</scope>
    <source>
        <strain evidence="3">CGMCC 4.3506</strain>
    </source>
</reference>
<accession>A0A1G7YR92</accession>
<organism evidence="2 3">
    <name type="scientific">Lentzea fradiae</name>
    <dbReference type="NCBI Taxonomy" id="200378"/>
    <lineage>
        <taxon>Bacteria</taxon>
        <taxon>Bacillati</taxon>
        <taxon>Actinomycetota</taxon>
        <taxon>Actinomycetes</taxon>
        <taxon>Pseudonocardiales</taxon>
        <taxon>Pseudonocardiaceae</taxon>
        <taxon>Lentzea</taxon>
    </lineage>
</organism>
<feature type="compositionally biased region" description="Basic and acidic residues" evidence="1">
    <location>
        <begin position="10"/>
        <end position="22"/>
    </location>
</feature>
<name>A0A1G7YR92_9PSEU</name>
<dbReference type="AlphaFoldDB" id="A0A1G7YR92"/>
<evidence type="ECO:0000256" key="1">
    <source>
        <dbReference type="SAM" id="MobiDB-lite"/>
    </source>
</evidence>
<gene>
    <name evidence="2" type="ORF">SAMN05216553_114105</name>
</gene>
<evidence type="ECO:0000313" key="3">
    <source>
        <dbReference type="Proteomes" id="UP000199623"/>
    </source>
</evidence>
<dbReference type="STRING" id="200378.SAMN05216553_114105"/>
<dbReference type="Proteomes" id="UP000199623">
    <property type="component" value="Unassembled WGS sequence"/>
</dbReference>
<proteinExistence type="predicted"/>
<dbReference type="EMBL" id="FNCC01000014">
    <property type="protein sequence ID" value="SDG99073.1"/>
    <property type="molecule type" value="Genomic_DNA"/>
</dbReference>
<feature type="region of interest" description="Disordered" evidence="1">
    <location>
        <begin position="1"/>
        <end position="23"/>
    </location>
</feature>
<sequence length="234" mass="24836">MGADAFEPAELDHLTGDQERQHQLPRLHHGRTAPVGCAQGGTGDAQQVLVRAHRVRVRGVVPAPPALLGDRAPHALDGPGAELGAAAGARQQRHRPVDAGPGVLTDVGGGHQLGQLPVGQLRRRPQRLPVGEPELVEQLGAEAAVGVAASGELTARRARRSHGGTLTATRAGRERLMIRHGEEIRAKPCPWQLRRALTMVGHDNSTRTRELAPERAERVTGRGAGVTDRLNLTG</sequence>
<keyword evidence="3" id="KW-1185">Reference proteome</keyword>
<protein>
    <submittedName>
        <fullName evidence="2">Uncharacterized protein</fullName>
    </submittedName>
</protein>
<evidence type="ECO:0000313" key="2">
    <source>
        <dbReference type="EMBL" id="SDG99073.1"/>
    </source>
</evidence>